<comment type="caution">
    <text evidence="1">The sequence shown here is derived from an EMBL/GenBank/DDBJ whole genome shotgun (WGS) entry which is preliminary data.</text>
</comment>
<sequence length="105" mass="11938">MIQSRLSSLTRDQRLVLEAAADIGPMTSGKIYNAYCERSSAPVRDRPLRGWLDKFRQYDLLERSGSDYCPECEVREARTTGIAGMTVVVNRVVQYLCKPFCQEVT</sequence>
<dbReference type="Proteomes" id="UP000011593">
    <property type="component" value="Unassembled WGS sequence"/>
</dbReference>
<protein>
    <submittedName>
        <fullName evidence="1">Uncharacterized protein</fullName>
    </submittedName>
</protein>
<dbReference type="EMBL" id="AOIE01000082">
    <property type="protein sequence ID" value="ELY73044.1"/>
    <property type="molecule type" value="Genomic_DNA"/>
</dbReference>
<keyword evidence="2" id="KW-1185">Reference proteome</keyword>
<evidence type="ECO:0000313" key="2">
    <source>
        <dbReference type="Proteomes" id="UP000011593"/>
    </source>
</evidence>
<accession>L9YG44</accession>
<evidence type="ECO:0000313" key="1">
    <source>
        <dbReference type="EMBL" id="ELY73044.1"/>
    </source>
</evidence>
<reference evidence="1 2" key="1">
    <citation type="journal article" date="2014" name="PLoS Genet.">
        <title>Phylogenetically driven sequencing of extremely halophilic archaea reveals strategies for static and dynamic osmo-response.</title>
        <authorList>
            <person name="Becker E.A."/>
            <person name="Seitzer P.M."/>
            <person name="Tritt A."/>
            <person name="Larsen D."/>
            <person name="Krusor M."/>
            <person name="Yao A.I."/>
            <person name="Wu D."/>
            <person name="Madern D."/>
            <person name="Eisen J.A."/>
            <person name="Darling A.E."/>
            <person name="Facciotti M.T."/>
        </authorList>
    </citation>
    <scope>NUCLEOTIDE SEQUENCE [LARGE SCALE GENOMIC DNA]</scope>
    <source>
        <strain evidence="1 2">DSM 15624</strain>
    </source>
</reference>
<proteinExistence type="predicted"/>
<dbReference type="AlphaFoldDB" id="L9YG44"/>
<organism evidence="1 2">
    <name type="scientific">Natrinema pellirubrum (strain DSM 15624 / CIP 106293 / JCM 10476 / NCIMB 786 / 157)</name>
    <dbReference type="NCBI Taxonomy" id="797303"/>
    <lineage>
        <taxon>Archaea</taxon>
        <taxon>Methanobacteriati</taxon>
        <taxon>Methanobacteriota</taxon>
        <taxon>Stenosarchaea group</taxon>
        <taxon>Halobacteria</taxon>
        <taxon>Halobacteriales</taxon>
        <taxon>Natrialbaceae</taxon>
        <taxon>Natrinema</taxon>
    </lineage>
</organism>
<gene>
    <name evidence="1" type="ORF">C488_14222</name>
</gene>
<name>L9YG44_NATP1</name>